<dbReference type="PANTHER" id="PTHR10584:SF166">
    <property type="entry name" value="RIBOKINASE"/>
    <property type="match status" value="1"/>
</dbReference>
<dbReference type="PANTHER" id="PTHR10584">
    <property type="entry name" value="SUGAR KINASE"/>
    <property type="match status" value="1"/>
</dbReference>
<sequence length="316" mass="34481">MAKNDLLVVGELNVDLILNGIQGFPQIGKEIVANDLTLTLGSSSAIMAANAAALGLSTGFAGMVGNDQFGDYVLETLEERNVSTAFVRRSDSYQTGVTVVMNYDEDRANVTYCGAMEAMTSLDIPWFEMSNYRHFHLSNFFLQKGLHQEITAIFKKVKSLGLTTSLDLQWDPADVWNFDYKECLPYVDVFMPNEAEILRLTQEDSVESALKQVEPFANTIALKMGSKGSLGIKNGNRIQVSAFKADVYVDSIGAGDSFNSGFIAKYLQGAELGDCLLNGNLMGAINTTMAGGTEAFKDKKALQTKIEQLQHSKTTS</sequence>
<name>A0A444VL32_9FLAO</name>
<keyword evidence="1" id="KW-0808">Transferase</keyword>
<keyword evidence="2 4" id="KW-0418">Kinase</keyword>
<organism evidence="4 5">
    <name type="scientific">Flagellimonas olearia</name>
    <dbReference type="NCBI Taxonomy" id="552546"/>
    <lineage>
        <taxon>Bacteria</taxon>
        <taxon>Pseudomonadati</taxon>
        <taxon>Bacteroidota</taxon>
        <taxon>Flavobacteriia</taxon>
        <taxon>Flavobacteriales</taxon>
        <taxon>Flavobacteriaceae</taxon>
        <taxon>Flagellimonas</taxon>
    </lineage>
</organism>
<proteinExistence type="predicted"/>
<dbReference type="Pfam" id="PF00294">
    <property type="entry name" value="PfkB"/>
    <property type="match status" value="1"/>
</dbReference>
<dbReference type="Gene3D" id="3.40.1190.20">
    <property type="match status" value="1"/>
</dbReference>
<dbReference type="InterPro" id="IPR029056">
    <property type="entry name" value="Ribokinase-like"/>
</dbReference>
<feature type="domain" description="Carbohydrate kinase PfkB" evidence="3">
    <location>
        <begin position="4"/>
        <end position="294"/>
    </location>
</feature>
<evidence type="ECO:0000256" key="2">
    <source>
        <dbReference type="ARBA" id="ARBA00022777"/>
    </source>
</evidence>
<dbReference type="Proteomes" id="UP000290261">
    <property type="component" value="Unassembled WGS sequence"/>
</dbReference>
<dbReference type="CDD" id="cd01166">
    <property type="entry name" value="KdgK"/>
    <property type="match status" value="1"/>
</dbReference>
<dbReference type="InterPro" id="IPR011611">
    <property type="entry name" value="PfkB_dom"/>
</dbReference>
<evidence type="ECO:0000259" key="3">
    <source>
        <dbReference type="Pfam" id="PF00294"/>
    </source>
</evidence>
<dbReference type="AlphaFoldDB" id="A0A444VL32"/>
<dbReference type="RefSeq" id="WP_129654517.1">
    <property type="nucleotide sequence ID" value="NZ_ML142910.1"/>
</dbReference>
<gene>
    <name evidence="4" type="ORF">DN53_14900</name>
</gene>
<dbReference type="GO" id="GO:0016301">
    <property type="term" value="F:kinase activity"/>
    <property type="evidence" value="ECO:0007669"/>
    <property type="project" value="UniProtKB-KW"/>
</dbReference>
<dbReference type="InterPro" id="IPR002173">
    <property type="entry name" value="Carboh/pur_kinase_PfkB_CS"/>
</dbReference>
<keyword evidence="5" id="KW-1185">Reference proteome</keyword>
<evidence type="ECO:0000256" key="1">
    <source>
        <dbReference type="ARBA" id="ARBA00022679"/>
    </source>
</evidence>
<dbReference type="PROSITE" id="PS00584">
    <property type="entry name" value="PFKB_KINASES_2"/>
    <property type="match status" value="1"/>
</dbReference>
<dbReference type="SUPFAM" id="SSF53613">
    <property type="entry name" value="Ribokinase-like"/>
    <property type="match status" value="1"/>
</dbReference>
<reference evidence="4 5" key="1">
    <citation type="submission" date="2014-04" db="EMBL/GenBank/DDBJ databases">
        <title>Whole genome of Muricauda olearia.</title>
        <authorList>
            <person name="Zhang X.-H."/>
            <person name="Tang K."/>
        </authorList>
    </citation>
    <scope>NUCLEOTIDE SEQUENCE [LARGE SCALE GENOMIC DNA]</scope>
    <source>
        <strain evidence="4 5">Th120</strain>
    </source>
</reference>
<protein>
    <submittedName>
        <fullName evidence="4">Carbohydrate kinase</fullName>
    </submittedName>
</protein>
<dbReference type="EMBL" id="JJMP01000006">
    <property type="protein sequence ID" value="RYC51483.1"/>
    <property type="molecule type" value="Genomic_DNA"/>
</dbReference>
<evidence type="ECO:0000313" key="5">
    <source>
        <dbReference type="Proteomes" id="UP000290261"/>
    </source>
</evidence>
<evidence type="ECO:0000313" key="4">
    <source>
        <dbReference type="EMBL" id="RYC51483.1"/>
    </source>
</evidence>
<accession>A0A444VL32</accession>
<comment type="caution">
    <text evidence="4">The sequence shown here is derived from an EMBL/GenBank/DDBJ whole genome shotgun (WGS) entry which is preliminary data.</text>
</comment>